<dbReference type="Gene3D" id="1.20.120.530">
    <property type="entry name" value="GntR ligand-binding domain-like"/>
    <property type="match status" value="1"/>
</dbReference>
<name>A0A1Q2HYP7_9CORY</name>
<dbReference type="SMART" id="SM00895">
    <property type="entry name" value="FCD"/>
    <property type="match status" value="1"/>
</dbReference>
<dbReference type="KEGG" id="cgv:CGLAU_10200"/>
<evidence type="ECO:0000313" key="6">
    <source>
        <dbReference type="EMBL" id="AQQ15985.1"/>
    </source>
</evidence>
<reference evidence="6 7" key="1">
    <citation type="submission" date="2016-12" db="EMBL/GenBank/DDBJ databases">
        <authorList>
            <person name="Song W.-J."/>
            <person name="Kurnit D.M."/>
        </authorList>
    </citation>
    <scope>NUCLEOTIDE SEQUENCE [LARGE SCALE GENOMIC DNA]</scope>
    <source>
        <strain evidence="6 7">DSM 30827</strain>
    </source>
</reference>
<dbReference type="InterPro" id="IPR036388">
    <property type="entry name" value="WH-like_DNA-bd_sf"/>
</dbReference>
<keyword evidence="4" id="KW-0175">Coiled coil</keyword>
<dbReference type="RefSeq" id="WP_095660596.1">
    <property type="nucleotide sequence ID" value="NZ_BAAAKB010000004.1"/>
</dbReference>
<organism evidence="6 7">
    <name type="scientific">Corynebacterium glaucum</name>
    <dbReference type="NCBI Taxonomy" id="187491"/>
    <lineage>
        <taxon>Bacteria</taxon>
        <taxon>Bacillati</taxon>
        <taxon>Actinomycetota</taxon>
        <taxon>Actinomycetes</taxon>
        <taxon>Mycobacteriales</taxon>
        <taxon>Corynebacteriaceae</taxon>
        <taxon>Corynebacterium</taxon>
    </lineage>
</organism>
<keyword evidence="3" id="KW-0804">Transcription</keyword>
<dbReference type="InterPro" id="IPR008920">
    <property type="entry name" value="TF_FadR/GntR_C"/>
</dbReference>
<dbReference type="OrthoDB" id="4164516at2"/>
<evidence type="ECO:0000256" key="4">
    <source>
        <dbReference type="SAM" id="Coils"/>
    </source>
</evidence>
<dbReference type="GO" id="GO:0003677">
    <property type="term" value="F:DNA binding"/>
    <property type="evidence" value="ECO:0007669"/>
    <property type="project" value="UniProtKB-KW"/>
</dbReference>
<dbReference type="PROSITE" id="PS50949">
    <property type="entry name" value="HTH_GNTR"/>
    <property type="match status" value="1"/>
</dbReference>
<keyword evidence="2" id="KW-0238">DNA-binding</keyword>
<dbReference type="SUPFAM" id="SSF46785">
    <property type="entry name" value="Winged helix' DNA-binding domain"/>
    <property type="match status" value="1"/>
</dbReference>
<keyword evidence="7" id="KW-1185">Reference proteome</keyword>
<dbReference type="EMBL" id="CP019688">
    <property type="protein sequence ID" value="AQQ15985.1"/>
    <property type="molecule type" value="Genomic_DNA"/>
</dbReference>
<dbReference type="GO" id="GO:0003700">
    <property type="term" value="F:DNA-binding transcription factor activity"/>
    <property type="evidence" value="ECO:0007669"/>
    <property type="project" value="InterPro"/>
</dbReference>
<dbReference type="InterPro" id="IPR036390">
    <property type="entry name" value="WH_DNA-bd_sf"/>
</dbReference>
<feature type="coiled-coil region" evidence="4">
    <location>
        <begin position="115"/>
        <end position="145"/>
    </location>
</feature>
<dbReference type="Pfam" id="PF07729">
    <property type="entry name" value="FCD"/>
    <property type="match status" value="1"/>
</dbReference>
<proteinExistence type="predicted"/>
<dbReference type="PANTHER" id="PTHR43537:SF44">
    <property type="entry name" value="GNTR FAMILY REGULATORY PROTEIN"/>
    <property type="match status" value="1"/>
</dbReference>
<dbReference type="InterPro" id="IPR000524">
    <property type="entry name" value="Tscrpt_reg_HTH_GntR"/>
</dbReference>
<feature type="domain" description="HTH gntR-type" evidence="5">
    <location>
        <begin position="10"/>
        <end position="77"/>
    </location>
</feature>
<protein>
    <submittedName>
        <fullName evidence="6">Putative HTH-type transcriptional regulator YdfH</fullName>
    </submittedName>
</protein>
<evidence type="ECO:0000256" key="2">
    <source>
        <dbReference type="ARBA" id="ARBA00023125"/>
    </source>
</evidence>
<dbReference type="Pfam" id="PF00392">
    <property type="entry name" value="GntR"/>
    <property type="match status" value="1"/>
</dbReference>
<dbReference type="Gene3D" id="1.10.10.10">
    <property type="entry name" value="Winged helix-like DNA-binding domain superfamily/Winged helix DNA-binding domain"/>
    <property type="match status" value="1"/>
</dbReference>
<dbReference type="SMART" id="SM00345">
    <property type="entry name" value="HTH_GNTR"/>
    <property type="match status" value="1"/>
</dbReference>
<gene>
    <name evidence="6" type="primary">ydfH</name>
    <name evidence="6" type="ORF">CGLAU_10200</name>
</gene>
<dbReference type="SUPFAM" id="SSF48008">
    <property type="entry name" value="GntR ligand-binding domain-like"/>
    <property type="match status" value="1"/>
</dbReference>
<keyword evidence="1" id="KW-0805">Transcription regulation</keyword>
<dbReference type="PANTHER" id="PTHR43537">
    <property type="entry name" value="TRANSCRIPTIONAL REGULATOR, GNTR FAMILY"/>
    <property type="match status" value="1"/>
</dbReference>
<dbReference type="InterPro" id="IPR011711">
    <property type="entry name" value="GntR_C"/>
</dbReference>
<evidence type="ECO:0000313" key="7">
    <source>
        <dbReference type="Proteomes" id="UP000217209"/>
    </source>
</evidence>
<dbReference type="AlphaFoldDB" id="A0A1Q2HYP7"/>
<evidence type="ECO:0000256" key="3">
    <source>
        <dbReference type="ARBA" id="ARBA00023163"/>
    </source>
</evidence>
<evidence type="ECO:0000256" key="1">
    <source>
        <dbReference type="ARBA" id="ARBA00023015"/>
    </source>
</evidence>
<evidence type="ECO:0000259" key="5">
    <source>
        <dbReference type="PROSITE" id="PS50949"/>
    </source>
</evidence>
<accession>A0A1Q2HYP7</accession>
<sequence length="237" mass="25990">MPAPRESAAEPLLASVLATLGKEIVSGAMPAGHTFTLQDLSTRFEISRTVAREAMRALEQLGLVTSSRRVGIRVLPQSEWAVFDRSVIAWRLACESQRPDQIRSLDSLRTAVEPIAAALAAINANEEQVARLKELAQHLSELTEAGAGNTEEFLESDKEFHTLLLIASGNEMFAALAEPIMNVLEGRTRYGIMPDEPEIATMRLHSDLAEAIERGDVQASERTSRSLLHGISQFMEI</sequence>
<dbReference type="Proteomes" id="UP000217209">
    <property type="component" value="Chromosome"/>
</dbReference>